<evidence type="ECO:0000313" key="2">
    <source>
        <dbReference type="EMBL" id="KAI5401661.1"/>
    </source>
</evidence>
<accession>A0A9D5ABA4</accession>
<dbReference type="GO" id="GO:0009707">
    <property type="term" value="C:chloroplast outer membrane"/>
    <property type="evidence" value="ECO:0007669"/>
    <property type="project" value="EnsemblPlants"/>
</dbReference>
<protein>
    <recommendedName>
        <fullName evidence="4">Protein ACCUMULATION AND REPLICATION OF CHLOROPLASTS 3</fullName>
    </recommendedName>
</protein>
<dbReference type="Pfam" id="PF02493">
    <property type="entry name" value="MORN"/>
    <property type="match status" value="5"/>
</dbReference>
<dbReference type="GO" id="GO:0010020">
    <property type="term" value="P:chloroplast fission"/>
    <property type="evidence" value="ECO:0007669"/>
    <property type="project" value="EnsemblPlants"/>
</dbReference>
<keyword evidence="1" id="KW-0677">Repeat</keyword>
<dbReference type="GO" id="GO:0005525">
    <property type="term" value="F:GTP binding"/>
    <property type="evidence" value="ECO:0007669"/>
    <property type="project" value="InterPro"/>
</dbReference>
<dbReference type="InterPro" id="IPR036525">
    <property type="entry name" value="Tubulin/FtsZ_GTPase_sf"/>
</dbReference>
<dbReference type="PRINTS" id="PR00423">
    <property type="entry name" value="CELLDVISFTSZ"/>
</dbReference>
<dbReference type="InterPro" id="IPR003409">
    <property type="entry name" value="MORN"/>
</dbReference>
<dbReference type="Gramene" id="Psat06G0622000-T1">
    <property type="protein sequence ID" value="KAI5401661.1"/>
    <property type="gene ID" value="KIW84_066220"/>
</dbReference>
<dbReference type="PANTHER" id="PTHR43215:SF15">
    <property type="entry name" value="PROTEIN ACCUMULATION AND REPLICATION OF CHLOROPLASTS 3, CHLOROPLASTIC"/>
    <property type="match status" value="1"/>
</dbReference>
<keyword evidence="3" id="KW-1185">Reference proteome</keyword>
<reference evidence="2 3" key="1">
    <citation type="journal article" date="2022" name="Nat. Genet.">
        <title>Improved pea reference genome and pan-genome highlight genomic features and evolutionary characteristics.</title>
        <authorList>
            <person name="Yang T."/>
            <person name="Liu R."/>
            <person name="Luo Y."/>
            <person name="Hu S."/>
            <person name="Wang D."/>
            <person name="Wang C."/>
            <person name="Pandey M.K."/>
            <person name="Ge S."/>
            <person name="Xu Q."/>
            <person name="Li N."/>
            <person name="Li G."/>
            <person name="Huang Y."/>
            <person name="Saxena R.K."/>
            <person name="Ji Y."/>
            <person name="Li M."/>
            <person name="Yan X."/>
            <person name="He Y."/>
            <person name="Liu Y."/>
            <person name="Wang X."/>
            <person name="Xiang C."/>
            <person name="Varshney R.K."/>
            <person name="Ding H."/>
            <person name="Gao S."/>
            <person name="Zong X."/>
        </authorList>
    </citation>
    <scope>NUCLEOTIDE SEQUENCE [LARGE SCALE GENOMIC DNA]</scope>
    <source>
        <strain evidence="2 3">cv. Zhongwan 6</strain>
    </source>
</reference>
<dbReference type="Proteomes" id="UP001058974">
    <property type="component" value="Chromosome 6"/>
</dbReference>
<evidence type="ECO:0000313" key="3">
    <source>
        <dbReference type="Proteomes" id="UP001058974"/>
    </source>
</evidence>
<dbReference type="Gene3D" id="3.40.50.1440">
    <property type="entry name" value="Tubulin/FtsZ, GTPase domain"/>
    <property type="match status" value="1"/>
</dbReference>
<dbReference type="Gene3D" id="2.20.110.10">
    <property type="entry name" value="Histone H3 K4-specific methyltransferase SET7/9 N-terminal domain"/>
    <property type="match status" value="2"/>
</dbReference>
<dbReference type="PANTHER" id="PTHR43215">
    <property type="entry name" value="RADIAL SPOKE HEAD 1 HOMOLOG"/>
    <property type="match status" value="1"/>
</dbReference>
<sequence length="804" mass="89615">MKLSAFPNFKLVSNSSLFHSTSNQFRSRCSLSLRHCHYGFRCRNSKPVPQIRMCSEKLPLSNGYGGVDIRETKSDFVEVIAIGGRKDAVLDFCLNSPFQLSSLRFWNVIVKDSQDVQLQQRPTKEEPCSGIVKAPVFMKSCSKTIVLVASAGYGSDHTVTVDIFETIRSTNGLTVAVVLKPFSFEGLRRKDEVKALMGKLKENTNLLIEIDIDALLKKDLLTLDEAMKTANDAVLLAIKAISVLKSEMHRKFIDRLHNSVKEACNSEIIKILECYKEARIGFGAAYNIKTSILQSIFDSPFLGASLKCITQSLIAAAPGAIPGFSPGAATLRYGGAARIPVLDSGQESWDSGLRERSASRPRDPNSAVICIIACSEPINDSDIAVFLHTFRQTTEYTRDIIISTVLEPDVEPNLLITTVLTLGLTVQPPSQNGGILSKLARHFPLVFSFWGRHSMPQIVPGKEDAVSSHEMMRSYNSDEGESMVIPSTVDDRFDKQFAELEPDVSNNSSKLFVLRDSEENEDSFDNIANSPILYDSINEEDEFAFQREQLGNWNLGPGFEVAKEWAQETEADVTPVVDSLSIFHLPVGVRPLEELKDSLEISFMSKKHEPDAGVEAMMEFTSSLLKAKRANSNKPKKHGVLSVRAASMLEAERDMSIKWSRVVEIQYRGGRYKGRCQGGIPEGKGRLVLQDGNIYDGLWHTGKRSGPGTFYFKNGDMFQGSWRDDAMHGKGWFYFHTGDRWFANFWKGKANGEGRFYTKSGDAFFGNFKDGWRHGQFLCVNANGTRYDIDILRGTRSIVEGPQL</sequence>
<organism evidence="2 3">
    <name type="scientific">Pisum sativum</name>
    <name type="common">Garden pea</name>
    <name type="synonym">Lathyrus oleraceus</name>
    <dbReference type="NCBI Taxonomy" id="3888"/>
    <lineage>
        <taxon>Eukaryota</taxon>
        <taxon>Viridiplantae</taxon>
        <taxon>Streptophyta</taxon>
        <taxon>Embryophyta</taxon>
        <taxon>Tracheophyta</taxon>
        <taxon>Spermatophyta</taxon>
        <taxon>Magnoliopsida</taxon>
        <taxon>eudicotyledons</taxon>
        <taxon>Gunneridae</taxon>
        <taxon>Pentapetalae</taxon>
        <taxon>rosids</taxon>
        <taxon>fabids</taxon>
        <taxon>Fabales</taxon>
        <taxon>Fabaceae</taxon>
        <taxon>Papilionoideae</taxon>
        <taxon>50 kb inversion clade</taxon>
        <taxon>NPAAA clade</taxon>
        <taxon>Hologalegina</taxon>
        <taxon>IRL clade</taxon>
        <taxon>Fabeae</taxon>
        <taxon>Lathyrus</taxon>
    </lineage>
</organism>
<dbReference type="SMART" id="SM00698">
    <property type="entry name" value="MORN"/>
    <property type="match status" value="4"/>
</dbReference>
<dbReference type="SUPFAM" id="SSF82185">
    <property type="entry name" value="Histone H3 K4-specific methyltransferase SET7/9 N-terminal domain"/>
    <property type="match status" value="1"/>
</dbReference>
<dbReference type="InterPro" id="IPR003008">
    <property type="entry name" value="Tubulin_FtsZ_GTPase"/>
</dbReference>
<dbReference type="SUPFAM" id="SSF52490">
    <property type="entry name" value="Tubulin nucleotide-binding domain-like"/>
    <property type="match status" value="1"/>
</dbReference>
<name>A0A9D5ABA4_PEA</name>
<dbReference type="EMBL" id="JAMSHJ010000006">
    <property type="protein sequence ID" value="KAI5401661.1"/>
    <property type="molecule type" value="Genomic_DNA"/>
</dbReference>
<gene>
    <name evidence="2" type="ORF">KIW84_066220</name>
</gene>
<evidence type="ECO:0008006" key="4">
    <source>
        <dbReference type="Google" id="ProtNLM"/>
    </source>
</evidence>
<dbReference type="GO" id="GO:0098562">
    <property type="term" value="C:cytoplasmic side of membrane"/>
    <property type="evidence" value="ECO:0007669"/>
    <property type="project" value="EnsemblPlants"/>
</dbReference>
<evidence type="ECO:0000256" key="1">
    <source>
        <dbReference type="ARBA" id="ARBA00022737"/>
    </source>
</evidence>
<dbReference type="GO" id="GO:0005829">
    <property type="term" value="C:cytosol"/>
    <property type="evidence" value="ECO:0007669"/>
    <property type="project" value="TreeGrafter"/>
</dbReference>
<comment type="caution">
    <text evidence="2">The sequence shown here is derived from an EMBL/GenBank/DDBJ whole genome shotgun (WGS) entry which is preliminary data.</text>
</comment>
<dbReference type="GO" id="GO:0009570">
    <property type="term" value="C:chloroplast stroma"/>
    <property type="evidence" value="ECO:0007669"/>
    <property type="project" value="EnsemblPlants"/>
</dbReference>
<proteinExistence type="predicted"/>
<dbReference type="AlphaFoldDB" id="A0A9D5ABA4"/>